<evidence type="ECO:0000313" key="2">
    <source>
        <dbReference type="Proteomes" id="UP000748531"/>
    </source>
</evidence>
<name>A0A8J4SQU8_9TREM</name>
<dbReference type="EMBL" id="LUCH01008596">
    <property type="protein sequence ID" value="KAF5396281.1"/>
    <property type="molecule type" value="Genomic_DNA"/>
</dbReference>
<evidence type="ECO:0000313" key="1">
    <source>
        <dbReference type="EMBL" id="KAF5396281.1"/>
    </source>
</evidence>
<sequence length="377" mass="39597">MIIRPSSTTVCTSATCDLPTLCRPSSLHSSLPVKTVPFLPRVILSVQPSFPLSTVGSQTPFFQTTSAISTEAHQPMLSQQLATLHLPPLASTNSAVVSNPTITVSNVQFCPLVLTTTSKSQSSISINAPAPIHLQITSSPITSVGSSEVVAFSDKISTASSSPIRAVNMECDGNLSPTITPSTSLITSLVNRGRNQSTVTVASVVITPQCSGNMQSAFALRNSVHCTTATTNSVNPNSCSFLMDASILGNQSSSAMHASHIPTPSLRTNATVEQSIFGAPFLPSQSPSGSRVLIQRPSNPAQVTQSANSAGVEPSSLTSVCASSKNADLSPSASTHIMSKTGSFVSDAFNTFHNLNSPKCKLHRRCRRTLVRYILLD</sequence>
<gene>
    <name evidence="1" type="ORF">PHET_10426</name>
</gene>
<dbReference type="AlphaFoldDB" id="A0A8J4SQU8"/>
<dbReference type="Proteomes" id="UP000748531">
    <property type="component" value="Unassembled WGS sequence"/>
</dbReference>
<protein>
    <submittedName>
        <fullName evidence="1">Uncharacterized protein</fullName>
    </submittedName>
</protein>
<organism evidence="1 2">
    <name type="scientific">Paragonimus heterotremus</name>
    <dbReference type="NCBI Taxonomy" id="100268"/>
    <lineage>
        <taxon>Eukaryota</taxon>
        <taxon>Metazoa</taxon>
        <taxon>Spiralia</taxon>
        <taxon>Lophotrochozoa</taxon>
        <taxon>Platyhelminthes</taxon>
        <taxon>Trematoda</taxon>
        <taxon>Digenea</taxon>
        <taxon>Plagiorchiida</taxon>
        <taxon>Troglotremata</taxon>
        <taxon>Troglotrematidae</taxon>
        <taxon>Paragonimus</taxon>
    </lineage>
</organism>
<proteinExistence type="predicted"/>
<keyword evidence="2" id="KW-1185">Reference proteome</keyword>
<dbReference type="OrthoDB" id="5842926at2759"/>
<comment type="caution">
    <text evidence="1">The sequence shown here is derived from an EMBL/GenBank/DDBJ whole genome shotgun (WGS) entry which is preliminary data.</text>
</comment>
<reference evidence="1" key="1">
    <citation type="submission" date="2019-05" db="EMBL/GenBank/DDBJ databases">
        <title>Annotation for the trematode Paragonimus heterotremus.</title>
        <authorList>
            <person name="Choi Y.-J."/>
        </authorList>
    </citation>
    <scope>NUCLEOTIDE SEQUENCE</scope>
    <source>
        <strain evidence="1">LC</strain>
    </source>
</reference>
<accession>A0A8J4SQU8</accession>